<dbReference type="PRINTS" id="PR00821">
    <property type="entry name" value="TAGLIPASE"/>
</dbReference>
<feature type="domain" description="Lipase" evidence="6">
    <location>
        <begin position="53"/>
        <end position="367"/>
    </location>
</feature>
<reference evidence="7 8" key="2">
    <citation type="journal article" date="2022" name="Mol. Biol. Evol.">
        <title>Comparative Genomics Reveals Insights into the Divergent Evolution of Astigmatic Mites and Household Pest Adaptations.</title>
        <authorList>
            <person name="Xiong Q."/>
            <person name="Wan A.T."/>
            <person name="Liu X."/>
            <person name="Fung C.S."/>
            <person name="Xiao X."/>
            <person name="Malainual N."/>
            <person name="Hou J."/>
            <person name="Wang L."/>
            <person name="Wang M."/>
            <person name="Yang K.Y."/>
            <person name="Cui Y."/>
            <person name="Leung E.L."/>
            <person name="Nong W."/>
            <person name="Shin S.K."/>
            <person name="Au S.W."/>
            <person name="Jeong K.Y."/>
            <person name="Chew F.T."/>
            <person name="Hui J.H."/>
            <person name="Leung T.F."/>
            <person name="Tungtrongchitr A."/>
            <person name="Zhong N."/>
            <person name="Liu Z."/>
            <person name="Tsui S.K."/>
        </authorList>
    </citation>
    <scope>NUCLEOTIDE SEQUENCE [LARGE SCALE GENOMIC DNA]</scope>
    <source>
        <strain evidence="7">Derp</strain>
    </source>
</reference>
<evidence type="ECO:0000256" key="3">
    <source>
        <dbReference type="ARBA" id="ARBA00022525"/>
    </source>
</evidence>
<proteinExistence type="inferred from homology"/>
<evidence type="ECO:0000256" key="5">
    <source>
        <dbReference type="SAM" id="SignalP"/>
    </source>
</evidence>
<dbReference type="InterPro" id="IPR000734">
    <property type="entry name" value="TAG_lipase"/>
</dbReference>
<dbReference type="EMBL" id="NJHN03000009">
    <property type="protein sequence ID" value="KAH9426508.1"/>
    <property type="molecule type" value="Genomic_DNA"/>
</dbReference>
<evidence type="ECO:0000259" key="6">
    <source>
        <dbReference type="Pfam" id="PF00151"/>
    </source>
</evidence>
<dbReference type="Proteomes" id="UP000887458">
    <property type="component" value="Unassembled WGS sequence"/>
</dbReference>
<sequence length="371" mass="41242">MQLLTIIFVCLLPGLLAIPLSFDHNNDDYIVHLIYNSTKNLSPGGCPVCESRRVCYDDIGCFSLDDPMGHVGILPQSPKHIKTKFLASKPDEIDTEYEIDAYEKDTFNVIDTSKKIAFIIHGYTESHTDKILMDAKDSLLKYRSSEIGTVIMVDWKHGARVLDYSQAATNTQVVGRQIAHLCNEIHKSIKVDPEKFYLIGFSLGGQVAGFGGKWSRSEYNWKFGRITGLDSAAPAFEGIDGAYLTKDDADYVDAIHTTTGGDILAGQLGFTSPYAHIDFYPNGGIVRQPPCPVGTGIACSHKTSVRYFEASLSAQKQCHFIGHPCDNYQNYLDGKCKPKDGEMGYQSFQFLRSHGLHYLLTSDKYPFCDSN</sequence>
<keyword evidence="5" id="KW-0732">Signal</keyword>
<evidence type="ECO:0000256" key="1">
    <source>
        <dbReference type="ARBA" id="ARBA00004613"/>
    </source>
</evidence>
<evidence type="ECO:0000313" key="8">
    <source>
        <dbReference type="Proteomes" id="UP000887458"/>
    </source>
</evidence>
<comment type="caution">
    <text evidence="7">The sequence shown here is derived from an EMBL/GenBank/DDBJ whole genome shotgun (WGS) entry which is preliminary data.</text>
</comment>
<dbReference type="Pfam" id="PF00151">
    <property type="entry name" value="Lipase"/>
    <property type="match status" value="1"/>
</dbReference>
<dbReference type="Gene3D" id="3.40.50.1820">
    <property type="entry name" value="alpha/beta hydrolase"/>
    <property type="match status" value="1"/>
</dbReference>
<comment type="subcellular location">
    <subcellularLocation>
        <location evidence="1">Secreted</location>
    </subcellularLocation>
</comment>
<feature type="signal peptide" evidence="5">
    <location>
        <begin position="1"/>
        <end position="17"/>
    </location>
</feature>
<protein>
    <recommendedName>
        <fullName evidence="6">Lipase domain-containing protein</fullName>
    </recommendedName>
</protein>
<reference evidence="7 8" key="1">
    <citation type="journal article" date="2018" name="J. Allergy Clin. Immunol.">
        <title>High-quality assembly of Dermatophagoides pteronyssinus genome and transcriptome reveals a wide range of novel allergens.</title>
        <authorList>
            <person name="Liu X.Y."/>
            <person name="Yang K.Y."/>
            <person name="Wang M.Q."/>
            <person name="Kwok J.S."/>
            <person name="Zeng X."/>
            <person name="Yang Z."/>
            <person name="Xiao X.J."/>
            <person name="Lau C.P."/>
            <person name="Li Y."/>
            <person name="Huang Z.M."/>
            <person name="Ba J.G."/>
            <person name="Yim A.K."/>
            <person name="Ouyang C.Y."/>
            <person name="Ngai S.M."/>
            <person name="Chan T.F."/>
            <person name="Leung E.L."/>
            <person name="Liu L."/>
            <person name="Liu Z.G."/>
            <person name="Tsui S.K."/>
        </authorList>
    </citation>
    <scope>NUCLEOTIDE SEQUENCE [LARGE SCALE GENOMIC DNA]</scope>
    <source>
        <strain evidence="7">Derp</strain>
    </source>
</reference>
<evidence type="ECO:0000256" key="4">
    <source>
        <dbReference type="RuleBase" id="RU004262"/>
    </source>
</evidence>
<dbReference type="PANTHER" id="PTHR11610">
    <property type="entry name" value="LIPASE"/>
    <property type="match status" value="1"/>
</dbReference>
<feature type="chain" id="PRO_5045749796" description="Lipase domain-containing protein" evidence="5">
    <location>
        <begin position="18"/>
        <end position="371"/>
    </location>
</feature>
<dbReference type="PANTHER" id="PTHR11610:SF173">
    <property type="entry name" value="LIPASE DOMAIN-CONTAINING PROTEIN-RELATED"/>
    <property type="match status" value="1"/>
</dbReference>
<keyword evidence="3" id="KW-0964">Secreted</keyword>
<accession>A0ABQ8JV66</accession>
<name>A0ABQ8JV66_DERPT</name>
<dbReference type="InterPro" id="IPR013818">
    <property type="entry name" value="Lipase"/>
</dbReference>
<dbReference type="InterPro" id="IPR029058">
    <property type="entry name" value="AB_hydrolase_fold"/>
</dbReference>
<organism evidence="7 8">
    <name type="scientific">Dermatophagoides pteronyssinus</name>
    <name type="common">European house dust mite</name>
    <dbReference type="NCBI Taxonomy" id="6956"/>
    <lineage>
        <taxon>Eukaryota</taxon>
        <taxon>Metazoa</taxon>
        <taxon>Ecdysozoa</taxon>
        <taxon>Arthropoda</taxon>
        <taxon>Chelicerata</taxon>
        <taxon>Arachnida</taxon>
        <taxon>Acari</taxon>
        <taxon>Acariformes</taxon>
        <taxon>Sarcoptiformes</taxon>
        <taxon>Astigmata</taxon>
        <taxon>Psoroptidia</taxon>
        <taxon>Analgoidea</taxon>
        <taxon>Pyroglyphidae</taxon>
        <taxon>Dermatophagoidinae</taxon>
        <taxon>Dermatophagoides</taxon>
    </lineage>
</organism>
<dbReference type="SUPFAM" id="SSF53474">
    <property type="entry name" value="alpha/beta-Hydrolases"/>
    <property type="match status" value="1"/>
</dbReference>
<evidence type="ECO:0000313" key="7">
    <source>
        <dbReference type="EMBL" id="KAH9426508.1"/>
    </source>
</evidence>
<gene>
    <name evidence="7" type="ORF">DERP_013690</name>
</gene>
<keyword evidence="8" id="KW-1185">Reference proteome</keyword>
<evidence type="ECO:0000256" key="2">
    <source>
        <dbReference type="ARBA" id="ARBA00010701"/>
    </source>
</evidence>
<comment type="similarity">
    <text evidence="2 4">Belongs to the AB hydrolase superfamily. Lipase family.</text>
</comment>